<dbReference type="PANTHER" id="PTHR43155">
    <property type="entry name" value="CYCLIC DI-GMP PHOSPHODIESTERASE PA4108-RELATED"/>
    <property type="match status" value="1"/>
</dbReference>
<organism evidence="2 3">
    <name type="scientific">Megalodesulfovibrio gigas (strain ATCC 19364 / DSM 1382 / NCIMB 9332 / VKM B-1759)</name>
    <name type="common">Desulfovibrio gigas</name>
    <dbReference type="NCBI Taxonomy" id="1121448"/>
    <lineage>
        <taxon>Bacteria</taxon>
        <taxon>Pseudomonadati</taxon>
        <taxon>Thermodesulfobacteriota</taxon>
        <taxon>Desulfovibrionia</taxon>
        <taxon>Desulfovibrionales</taxon>
        <taxon>Desulfovibrionaceae</taxon>
        <taxon>Megalodesulfovibrio</taxon>
    </lineage>
</organism>
<proteinExistence type="predicted"/>
<dbReference type="InterPro" id="IPR003607">
    <property type="entry name" value="HD/PDEase_dom"/>
</dbReference>
<dbReference type="KEGG" id="dgg:DGI_0327"/>
<dbReference type="Proteomes" id="UP000016587">
    <property type="component" value="Chromosome"/>
</dbReference>
<gene>
    <name evidence="2" type="ORF">DGI_0327</name>
</gene>
<dbReference type="STRING" id="1121448.DGI_0327"/>
<dbReference type="NCBIfam" id="TIGR00277">
    <property type="entry name" value="HDIG"/>
    <property type="match status" value="1"/>
</dbReference>
<dbReference type="GO" id="GO:0016787">
    <property type="term" value="F:hydrolase activity"/>
    <property type="evidence" value="ECO:0007669"/>
    <property type="project" value="UniProtKB-KW"/>
</dbReference>
<protein>
    <submittedName>
        <fullName evidence="2">Putative metal-dependent phosphohydrolase HD sub domain-containing protein</fullName>
    </submittedName>
</protein>
<dbReference type="PANTHER" id="PTHR43155:SF2">
    <property type="entry name" value="CYCLIC DI-GMP PHOSPHODIESTERASE PA4108"/>
    <property type="match status" value="1"/>
</dbReference>
<evidence type="ECO:0000313" key="2">
    <source>
        <dbReference type="EMBL" id="AGW12254.1"/>
    </source>
</evidence>
<dbReference type="CDD" id="cd00077">
    <property type="entry name" value="HDc"/>
    <property type="match status" value="1"/>
</dbReference>
<evidence type="ECO:0000313" key="3">
    <source>
        <dbReference type="Proteomes" id="UP000016587"/>
    </source>
</evidence>
<dbReference type="Pfam" id="PF13487">
    <property type="entry name" value="HD_5"/>
    <property type="match status" value="1"/>
</dbReference>
<dbReference type="SUPFAM" id="SSF109604">
    <property type="entry name" value="HD-domain/PDEase-like"/>
    <property type="match status" value="1"/>
</dbReference>
<sequence>MKDQQYDEVSVVEISPHAILPQTTGGFSVMLRHQDRLLLYCRRGEQFTPAHRDRLAAMGIHRLYIHAHEKKFYEEYLHRNLPKMLDDDGIPVDDRALLWGQSAAGLVKDIYQERLSRSLAGKRFARVEHMVQSSTDFIRNPDALKNIASYVSRGYSEYHHSLGVMVLALSLAQTYEHFDDETLTGLGLGAIFHDIGKIRLPQFIFAKKPSERTPQEMAMACSHPTLGVVVAGSLPLHQLTIQCILFHHEMENGQGYPSGICGADIPLPVKILSLCNVYENLTRATAEGPAKTPFEALSWLKERRDRFDVDVIRRLIMVLSKADLA</sequence>
<accession>T2G7T6</accession>
<dbReference type="EMBL" id="CP006585">
    <property type="protein sequence ID" value="AGW12254.1"/>
    <property type="molecule type" value="Genomic_DNA"/>
</dbReference>
<dbReference type="AlphaFoldDB" id="T2G7T6"/>
<keyword evidence="2" id="KW-0378">Hydrolase</keyword>
<dbReference type="InterPro" id="IPR006675">
    <property type="entry name" value="HDIG_dom"/>
</dbReference>
<dbReference type="PATRIC" id="fig|1121448.10.peg.332"/>
<dbReference type="InterPro" id="IPR037522">
    <property type="entry name" value="HD_GYP_dom"/>
</dbReference>
<dbReference type="Gene3D" id="1.10.3210.10">
    <property type="entry name" value="Hypothetical protein af1432"/>
    <property type="match status" value="1"/>
</dbReference>
<name>T2G7T6_MEGG1</name>
<evidence type="ECO:0000259" key="1">
    <source>
        <dbReference type="PROSITE" id="PS51832"/>
    </source>
</evidence>
<dbReference type="eggNOG" id="COG2206">
    <property type="taxonomic scope" value="Bacteria"/>
</dbReference>
<reference evidence="2 3" key="1">
    <citation type="journal article" date="2013" name="J. Bacteriol.">
        <title>Roles of HynAB and Ech, the only two hydrogenases found in the model sulfate reducer Desulfovibrio gigas.</title>
        <authorList>
            <person name="Morais-Silva F.O."/>
            <person name="Santos C.I."/>
            <person name="Rodrigues R."/>
            <person name="Pereira I.A."/>
            <person name="Rodrigues-Pousada C."/>
        </authorList>
    </citation>
    <scope>NUCLEOTIDE SEQUENCE [LARGE SCALE GENOMIC DNA]</scope>
    <source>
        <strain evidence="3">ATCC 19364 / DSM 1382 / NCIMB 9332 / VKM B-1759</strain>
    </source>
</reference>
<dbReference type="SMART" id="SM00471">
    <property type="entry name" value="HDc"/>
    <property type="match status" value="1"/>
</dbReference>
<feature type="domain" description="HD-GYP" evidence="1">
    <location>
        <begin position="131"/>
        <end position="325"/>
    </location>
</feature>
<dbReference type="HOGENOM" id="CLU_000445_92_1_7"/>
<keyword evidence="3" id="KW-1185">Reference proteome</keyword>
<dbReference type="PROSITE" id="PS51832">
    <property type="entry name" value="HD_GYP"/>
    <property type="match status" value="1"/>
</dbReference>
<reference evidence="3" key="2">
    <citation type="submission" date="2013-07" db="EMBL/GenBank/DDBJ databases">
        <authorList>
            <person name="Morais-Silva F.O."/>
            <person name="Rezende A.M."/>
            <person name="Pimentel C."/>
            <person name="Resende D.M."/>
            <person name="Santos C.I."/>
            <person name="Clemente C."/>
            <person name="de Oliveira L.M."/>
            <person name="da Silva S.M."/>
            <person name="Costa D.A."/>
            <person name="Varela-Raposo A."/>
            <person name="Horacio E.C.A."/>
            <person name="Matos M."/>
            <person name="Flores O."/>
            <person name="Ruiz J.C."/>
            <person name="Rodrigues-Pousada C."/>
        </authorList>
    </citation>
    <scope>NUCLEOTIDE SEQUENCE [LARGE SCALE GENOMIC DNA]</scope>
    <source>
        <strain evidence="3">ATCC 19364 / DSM 1382 / NCIMB 9332 / VKM B-1759</strain>
    </source>
</reference>